<keyword evidence="2" id="KW-0812">Transmembrane</keyword>
<feature type="transmembrane region" description="Helical" evidence="2">
    <location>
        <begin position="16"/>
        <end position="36"/>
    </location>
</feature>
<dbReference type="GO" id="GO:0016175">
    <property type="term" value="F:superoxide-generating NAD(P)H oxidase activity"/>
    <property type="evidence" value="ECO:0007669"/>
    <property type="project" value="TreeGrafter"/>
</dbReference>
<keyword evidence="2" id="KW-0472">Membrane</keyword>
<feature type="transmembrane region" description="Helical" evidence="2">
    <location>
        <begin position="130"/>
        <end position="151"/>
    </location>
</feature>
<reference evidence="4 5" key="1">
    <citation type="journal article" date="2015" name="Genome Biol. Evol.">
        <title>Phylogenomic analyses indicate that early fungi evolved digesting cell walls of algal ancestors of land plants.</title>
        <authorList>
            <person name="Chang Y."/>
            <person name="Wang S."/>
            <person name="Sekimoto S."/>
            <person name="Aerts A.L."/>
            <person name="Choi C."/>
            <person name="Clum A."/>
            <person name="LaButti K.M."/>
            <person name="Lindquist E.A."/>
            <person name="Yee Ngan C."/>
            <person name="Ohm R.A."/>
            <person name="Salamov A.A."/>
            <person name="Grigoriev I.V."/>
            <person name="Spatafora J.W."/>
            <person name="Berbee M.L."/>
        </authorList>
    </citation>
    <scope>NUCLEOTIDE SEQUENCE [LARGE SCALE GENOMIC DNA]</scope>
    <source>
        <strain evidence="4 5">NRRL 28638</strain>
    </source>
</reference>
<sequence>MLRIILVYSSPIHPPHIVGGGSFWKYWVLSGVLYLIERIIRKVRGFQDTTVSKVVLHPSKVVGIQIKKEGIKTQVGQYIFLNCPEVSLHQSHPFTLTSTRRILYSVHVRVVGNFTTSLARNWGMTLNIKMATISLSIICFPALWYIILWVFSLMNCFCSFHVQWGKYGV</sequence>
<dbReference type="Pfam" id="PF08022">
    <property type="entry name" value="FAD_binding_8"/>
    <property type="match status" value="1"/>
</dbReference>
<dbReference type="OrthoDB" id="167398at2759"/>
<evidence type="ECO:0000256" key="1">
    <source>
        <dbReference type="ARBA" id="ARBA00023002"/>
    </source>
</evidence>
<dbReference type="GO" id="GO:0043020">
    <property type="term" value="C:NADPH oxidase complex"/>
    <property type="evidence" value="ECO:0007669"/>
    <property type="project" value="TreeGrafter"/>
</dbReference>
<keyword evidence="1" id="KW-0560">Oxidoreductase</keyword>
<feature type="domain" description="FAD-binding FR-type" evidence="3">
    <location>
        <begin position="44"/>
        <end position="146"/>
    </location>
</feature>
<dbReference type="GO" id="GO:0006952">
    <property type="term" value="P:defense response"/>
    <property type="evidence" value="ECO:0007669"/>
    <property type="project" value="TreeGrafter"/>
</dbReference>
<gene>
    <name evidence="4" type="ORF">CONCODRAFT_10011</name>
</gene>
<protein>
    <recommendedName>
        <fullName evidence="3">FAD-binding FR-type domain-containing protein</fullName>
    </recommendedName>
</protein>
<dbReference type="InterPro" id="IPR017927">
    <property type="entry name" value="FAD-bd_FR_type"/>
</dbReference>
<evidence type="ECO:0000259" key="3">
    <source>
        <dbReference type="PROSITE" id="PS51384"/>
    </source>
</evidence>
<dbReference type="PANTHER" id="PTHR11972:SF153">
    <property type="entry name" value="SUPEROXIDE-GENERATING NADPH OXIDASE HEAVY CHAIN SUBUNIT A"/>
    <property type="match status" value="1"/>
</dbReference>
<dbReference type="InterPro" id="IPR013112">
    <property type="entry name" value="FAD-bd_8"/>
</dbReference>
<dbReference type="InterPro" id="IPR050369">
    <property type="entry name" value="RBOH/FRE"/>
</dbReference>
<dbReference type="SUPFAM" id="SSF63380">
    <property type="entry name" value="Riboflavin synthase domain-like"/>
    <property type="match status" value="1"/>
</dbReference>
<dbReference type="STRING" id="796925.A0A137NY89"/>
<dbReference type="Proteomes" id="UP000070444">
    <property type="component" value="Unassembled WGS sequence"/>
</dbReference>
<evidence type="ECO:0000313" key="4">
    <source>
        <dbReference type="EMBL" id="KXN67830.1"/>
    </source>
</evidence>
<keyword evidence="2" id="KW-1133">Transmembrane helix</keyword>
<keyword evidence="5" id="KW-1185">Reference proteome</keyword>
<dbReference type="PANTHER" id="PTHR11972">
    <property type="entry name" value="NADPH OXIDASE"/>
    <property type="match status" value="1"/>
</dbReference>
<dbReference type="PROSITE" id="PS51384">
    <property type="entry name" value="FAD_FR"/>
    <property type="match status" value="1"/>
</dbReference>
<name>A0A137NY89_CONC2</name>
<dbReference type="EMBL" id="KQ964610">
    <property type="protein sequence ID" value="KXN67830.1"/>
    <property type="molecule type" value="Genomic_DNA"/>
</dbReference>
<organism evidence="4 5">
    <name type="scientific">Conidiobolus coronatus (strain ATCC 28846 / CBS 209.66 / NRRL 28638)</name>
    <name type="common">Delacroixia coronata</name>
    <dbReference type="NCBI Taxonomy" id="796925"/>
    <lineage>
        <taxon>Eukaryota</taxon>
        <taxon>Fungi</taxon>
        <taxon>Fungi incertae sedis</taxon>
        <taxon>Zoopagomycota</taxon>
        <taxon>Entomophthoromycotina</taxon>
        <taxon>Entomophthoromycetes</taxon>
        <taxon>Entomophthorales</taxon>
        <taxon>Ancylistaceae</taxon>
        <taxon>Conidiobolus</taxon>
    </lineage>
</organism>
<accession>A0A137NY89</accession>
<evidence type="ECO:0000256" key="2">
    <source>
        <dbReference type="SAM" id="Phobius"/>
    </source>
</evidence>
<dbReference type="GO" id="GO:0042554">
    <property type="term" value="P:superoxide anion generation"/>
    <property type="evidence" value="ECO:0007669"/>
    <property type="project" value="TreeGrafter"/>
</dbReference>
<dbReference type="AlphaFoldDB" id="A0A137NY89"/>
<proteinExistence type="predicted"/>
<dbReference type="InterPro" id="IPR017938">
    <property type="entry name" value="Riboflavin_synthase-like_b-brl"/>
</dbReference>
<evidence type="ECO:0000313" key="5">
    <source>
        <dbReference type="Proteomes" id="UP000070444"/>
    </source>
</evidence>